<reference evidence="1" key="1">
    <citation type="journal article" date="2012" name="PLoS ONE">
        <title>Gene sets for utilization of primary and secondary nutrition supplies in the distal gut of endangered iberian lynx.</title>
        <authorList>
            <person name="Alcaide M."/>
            <person name="Messina E."/>
            <person name="Richter M."/>
            <person name="Bargiela R."/>
            <person name="Peplies J."/>
            <person name="Huws S.A."/>
            <person name="Newbold C.J."/>
            <person name="Golyshin P.N."/>
            <person name="Simon M.A."/>
            <person name="Lopez G."/>
            <person name="Yakimov M.M."/>
            <person name="Ferrer M."/>
        </authorList>
    </citation>
    <scope>NUCLEOTIDE SEQUENCE</scope>
</reference>
<gene>
    <name evidence="1" type="ORF">EVA_21840</name>
</gene>
<dbReference type="SUPFAM" id="SSF56935">
    <property type="entry name" value="Porins"/>
    <property type="match status" value="1"/>
</dbReference>
<dbReference type="AlphaFoldDB" id="J9F598"/>
<proteinExistence type="predicted"/>
<comment type="caution">
    <text evidence="1">The sequence shown here is derived from an EMBL/GenBank/DDBJ whole genome shotgun (WGS) entry which is preliminary data.</text>
</comment>
<evidence type="ECO:0000313" key="1">
    <source>
        <dbReference type="EMBL" id="EJW90051.1"/>
    </source>
</evidence>
<accession>J9F598</accession>
<dbReference type="EMBL" id="AMCI01009077">
    <property type="protein sequence ID" value="EJW90051.1"/>
    <property type="molecule type" value="Genomic_DNA"/>
</dbReference>
<sequence length="531" mass="59532">MKRSYFLALAALTLCGGLHAQDIYKVESLSGSDLNGTARFVGMGGAMSALGADISTMGSNPAAIGMFRRSDVAFTASATIQPNGTTMADIEKARGSFDQAGFVYACKLGKSGLKFFNMGFNYQKRRNFKNYIANLGIRTLDGMSQSWQMMDLAYYNGRPLDLHPESPDCDYTTPLTLIGHDTQMIAPIYNDKNELTGYSPSFANSYSYRRAQWGGIRQYDFNLSMNWEDQVYAGLTIGVYDVDMHTETDYSEILVDDKGTKDLYRMTNSEILEGTGVDVKLGIILRPIEESPFRLGFSVSTPIFYDLSQRSYLYMCSPYDYTDKEGTTHPYTEADGETGIDYRIRSPWRFNLSMGTTVGNYLALGAEYEVAHSKGAQVRYPEYDDYDGYTTQSKRDRALDHEIDACLKAVHTFRIGAEARLARGVFGRIGYNYVSAPFKKNAFLNLFTDSPSYAYSTNTDYVNLGAINRITAGLGFRGKHFYADATYQYQAQQGDVYAFHVAEDDGITNRLQAQKVDLNRHNVMFTIGYKF</sequence>
<dbReference type="Gene3D" id="2.40.160.60">
    <property type="entry name" value="Outer membrane protein transport protein (OMPP1/FadL/TodX)"/>
    <property type="match status" value="1"/>
</dbReference>
<protein>
    <recommendedName>
        <fullName evidence="2">Hemin receptor</fullName>
    </recommendedName>
</protein>
<name>J9F598_9ZZZZ</name>
<evidence type="ECO:0008006" key="2">
    <source>
        <dbReference type="Google" id="ProtNLM"/>
    </source>
</evidence>
<organism evidence="1">
    <name type="scientific">gut metagenome</name>
    <dbReference type="NCBI Taxonomy" id="749906"/>
    <lineage>
        <taxon>unclassified sequences</taxon>
        <taxon>metagenomes</taxon>
        <taxon>organismal metagenomes</taxon>
    </lineage>
</organism>